<evidence type="ECO:0000256" key="7">
    <source>
        <dbReference type="ARBA" id="ARBA00035544"/>
    </source>
</evidence>
<dbReference type="Pfam" id="PF00338">
    <property type="entry name" value="Ribosomal_S10"/>
    <property type="match status" value="1"/>
</dbReference>
<evidence type="ECO:0000259" key="8">
    <source>
        <dbReference type="SMART" id="SM01403"/>
    </source>
</evidence>
<dbReference type="SUPFAM" id="SSF54999">
    <property type="entry name" value="Ribosomal protein S10"/>
    <property type="match status" value="1"/>
</dbReference>
<gene>
    <name evidence="9" type="ORF">CLODIP_2_CD07518</name>
</gene>
<dbReference type="InterPro" id="IPR036838">
    <property type="entry name" value="Ribosomal_uS10_dom_sf"/>
</dbReference>
<dbReference type="InterPro" id="IPR040055">
    <property type="entry name" value="Ribosomal_uS10m"/>
</dbReference>
<evidence type="ECO:0000313" key="10">
    <source>
        <dbReference type="Proteomes" id="UP000494165"/>
    </source>
</evidence>
<feature type="domain" description="Small ribosomal subunit protein uS10" evidence="8">
    <location>
        <begin position="52"/>
        <end position="150"/>
    </location>
</feature>
<dbReference type="PANTHER" id="PTHR13334:SF4">
    <property type="entry name" value="SMALL RIBOSOMAL SUBUNIT PROTEIN US10M"/>
    <property type="match status" value="1"/>
</dbReference>
<evidence type="ECO:0000313" key="9">
    <source>
        <dbReference type="EMBL" id="CAB3367114.1"/>
    </source>
</evidence>
<keyword evidence="5" id="KW-0687">Ribonucleoprotein</keyword>
<proteinExistence type="inferred from homology"/>
<dbReference type="SMART" id="SM01403">
    <property type="entry name" value="Ribosomal_S10"/>
    <property type="match status" value="1"/>
</dbReference>
<protein>
    <recommendedName>
        <fullName evidence="6">Small ribosomal subunit protein uS10m</fullName>
    </recommendedName>
    <alternativeName>
        <fullName evidence="7">28S ribosomal protein S10, mitochondrial</fullName>
    </alternativeName>
</protein>
<comment type="similarity">
    <text evidence="2">Belongs to the universal ribosomal protein uS10 family.</text>
</comment>
<dbReference type="EMBL" id="CADEPI010000028">
    <property type="protein sequence ID" value="CAB3367114.1"/>
    <property type="molecule type" value="Genomic_DNA"/>
</dbReference>
<name>A0A8S1CDN7_9INSE</name>
<keyword evidence="10" id="KW-1185">Reference proteome</keyword>
<dbReference type="InterPro" id="IPR027486">
    <property type="entry name" value="Ribosomal_uS10_dom"/>
</dbReference>
<evidence type="ECO:0000256" key="5">
    <source>
        <dbReference type="ARBA" id="ARBA00023274"/>
    </source>
</evidence>
<keyword evidence="4" id="KW-0496">Mitochondrion</keyword>
<accession>A0A8S1CDN7</accession>
<dbReference type="AlphaFoldDB" id="A0A8S1CDN7"/>
<dbReference type="GO" id="GO:0005763">
    <property type="term" value="C:mitochondrial small ribosomal subunit"/>
    <property type="evidence" value="ECO:0007669"/>
    <property type="project" value="InterPro"/>
</dbReference>
<dbReference type="PANTHER" id="PTHR13334">
    <property type="entry name" value="MITOCHONDRIAL 28S RIBOSOMAL PROTEIN S10"/>
    <property type="match status" value="1"/>
</dbReference>
<evidence type="ECO:0000256" key="4">
    <source>
        <dbReference type="ARBA" id="ARBA00023128"/>
    </source>
</evidence>
<comment type="subcellular location">
    <subcellularLocation>
        <location evidence="1">Mitochondrion</location>
    </subcellularLocation>
</comment>
<evidence type="ECO:0000256" key="3">
    <source>
        <dbReference type="ARBA" id="ARBA00022980"/>
    </source>
</evidence>
<comment type="caution">
    <text evidence="9">The sequence shown here is derived from an EMBL/GenBank/DDBJ whole genome shotgun (WGS) entry which is preliminary data.</text>
</comment>
<dbReference type="Proteomes" id="UP000494165">
    <property type="component" value="Unassembled WGS sequence"/>
</dbReference>
<evidence type="ECO:0000256" key="6">
    <source>
        <dbReference type="ARBA" id="ARBA00035261"/>
    </source>
</evidence>
<evidence type="ECO:0000256" key="1">
    <source>
        <dbReference type="ARBA" id="ARBA00004173"/>
    </source>
</evidence>
<dbReference type="Gene3D" id="3.30.70.600">
    <property type="entry name" value="Ribosomal protein S10 domain"/>
    <property type="match status" value="1"/>
</dbReference>
<evidence type="ECO:0000256" key="2">
    <source>
        <dbReference type="ARBA" id="ARBA00007102"/>
    </source>
</evidence>
<dbReference type="OrthoDB" id="366214at2759"/>
<organism evidence="9 10">
    <name type="scientific">Cloeon dipterum</name>
    <dbReference type="NCBI Taxonomy" id="197152"/>
    <lineage>
        <taxon>Eukaryota</taxon>
        <taxon>Metazoa</taxon>
        <taxon>Ecdysozoa</taxon>
        <taxon>Arthropoda</taxon>
        <taxon>Hexapoda</taxon>
        <taxon>Insecta</taxon>
        <taxon>Pterygota</taxon>
        <taxon>Palaeoptera</taxon>
        <taxon>Ephemeroptera</taxon>
        <taxon>Pisciforma</taxon>
        <taxon>Baetidae</taxon>
        <taxon>Cloeon</taxon>
    </lineage>
</organism>
<keyword evidence="3" id="KW-0689">Ribosomal protein</keyword>
<reference evidence="9 10" key="1">
    <citation type="submission" date="2020-04" db="EMBL/GenBank/DDBJ databases">
        <authorList>
            <person name="Alioto T."/>
            <person name="Alioto T."/>
            <person name="Gomez Garrido J."/>
        </authorList>
    </citation>
    <scope>NUCLEOTIDE SEQUENCE [LARGE SCALE GENOMIC DNA]</scope>
</reference>
<sequence>MALVRRLLSSQISSPFFASRLQGTAAIAVLPEALDESPIDPGTPDKLYKEIGIELKGHDKAVLKSYTTVMKAAANHLEIPTSNIVLDPKASKHRLTLLRSVHIYKKHRVQYEMRTYHANMSLYRLTGSTADTYLEYIQRMLPEGVGMKVSKVI</sequence>